<dbReference type="Pfam" id="PF09669">
    <property type="entry name" value="Phage_pRha"/>
    <property type="match status" value="1"/>
</dbReference>
<evidence type="ECO:0000259" key="1">
    <source>
        <dbReference type="Pfam" id="PF03374"/>
    </source>
</evidence>
<dbReference type="Proteomes" id="UP000191124">
    <property type="component" value="Unassembled WGS sequence"/>
</dbReference>
<reference evidence="2 3" key="1">
    <citation type="submission" date="2017-01" db="EMBL/GenBank/DDBJ databases">
        <title>Bacillus cereus isolates.</title>
        <authorList>
            <person name="Beno S.M."/>
        </authorList>
    </citation>
    <scope>NUCLEOTIDE SEQUENCE [LARGE SCALE GENOMIC DNA]</scope>
    <source>
        <strain evidence="2 3">FSL M7-1219</strain>
    </source>
</reference>
<proteinExistence type="predicted"/>
<protein>
    <submittedName>
        <fullName evidence="2">Rha family transcriptional regulator</fullName>
    </submittedName>
</protein>
<dbReference type="GO" id="GO:0003677">
    <property type="term" value="F:DNA binding"/>
    <property type="evidence" value="ECO:0007669"/>
    <property type="project" value="InterPro"/>
</dbReference>
<dbReference type="Pfam" id="PF03374">
    <property type="entry name" value="ANT"/>
    <property type="match status" value="1"/>
</dbReference>
<gene>
    <name evidence="2" type="ORF">BW892_24550</name>
</gene>
<organism evidence="2 3">
    <name type="scientific">Bacillus cereus</name>
    <dbReference type="NCBI Taxonomy" id="1396"/>
    <lineage>
        <taxon>Bacteria</taxon>
        <taxon>Bacillati</taxon>
        <taxon>Bacillota</taxon>
        <taxon>Bacilli</taxon>
        <taxon>Bacillales</taxon>
        <taxon>Bacillaceae</taxon>
        <taxon>Bacillus</taxon>
        <taxon>Bacillus cereus group</taxon>
    </lineage>
</organism>
<dbReference type="InterPro" id="IPR014054">
    <property type="entry name" value="Phage_regulatory_Rha"/>
</dbReference>
<accession>A0A1S9UDI7</accession>
<comment type="caution">
    <text evidence="2">The sequence shown here is derived from an EMBL/GenBank/DDBJ whole genome shotgun (WGS) entry which is preliminary data.</text>
</comment>
<name>A0A1S9UDI7_BACCE</name>
<evidence type="ECO:0000313" key="3">
    <source>
        <dbReference type="Proteomes" id="UP000191124"/>
    </source>
</evidence>
<evidence type="ECO:0000313" key="2">
    <source>
        <dbReference type="EMBL" id="OOR20188.1"/>
    </source>
</evidence>
<dbReference type="NCBIfam" id="TIGR02681">
    <property type="entry name" value="phage_pRha"/>
    <property type="match status" value="1"/>
</dbReference>
<feature type="domain" description="Antirepressor protein C-terminal" evidence="1">
    <location>
        <begin position="134"/>
        <end position="233"/>
    </location>
</feature>
<dbReference type="AlphaFoldDB" id="A0A1S9UDI7"/>
<dbReference type="InterPro" id="IPR005039">
    <property type="entry name" value="Ant_C"/>
</dbReference>
<dbReference type="RefSeq" id="WP_078181846.1">
    <property type="nucleotide sequence ID" value="NZ_MUAL01000089.1"/>
</dbReference>
<sequence>MTNNLQVNNQEVNFIDSLEVANMTGKRHDHLLRDIDNYMDIFLTNPNLGALDYFQKATYLDLKGEPRRKYLLTRKGCELVANKMTGEKGILFTVAYIDRFHEMEKAVQQPALPTTYKEELLQLVEQVEANEQMQAQLIEQAPAIEYHDKVIGIQGFKTVSEIAKELGLRSAQELYQRLTKKNVIFYSRKGSYLHRPNYTYLMTDKHINYKPLERGKVQLMISQSGKREFARLLGIIEQ</sequence>
<dbReference type="EMBL" id="MUAL01000089">
    <property type="protein sequence ID" value="OOR20188.1"/>
    <property type="molecule type" value="Genomic_DNA"/>
</dbReference>